<keyword evidence="2 4" id="KW-0238">DNA-binding</keyword>
<dbReference type="Gene3D" id="1.10.357.10">
    <property type="entry name" value="Tetracycline Repressor, domain 2"/>
    <property type="match status" value="2"/>
</dbReference>
<keyword evidence="3" id="KW-0804">Transcription</keyword>
<evidence type="ECO:0000256" key="3">
    <source>
        <dbReference type="ARBA" id="ARBA00023163"/>
    </source>
</evidence>
<dbReference type="EMBL" id="BAFD01000009">
    <property type="protein sequence ID" value="GAB42143.1"/>
    <property type="molecule type" value="Genomic_DNA"/>
</dbReference>
<feature type="DNA-binding region" description="H-T-H motif" evidence="4">
    <location>
        <begin position="53"/>
        <end position="72"/>
    </location>
</feature>
<dbReference type="SUPFAM" id="SSF46689">
    <property type="entry name" value="Homeodomain-like"/>
    <property type="match status" value="2"/>
</dbReference>
<evidence type="ECO:0000259" key="5">
    <source>
        <dbReference type="PROSITE" id="PS50977"/>
    </source>
</evidence>
<dbReference type="Gene3D" id="1.10.10.60">
    <property type="entry name" value="Homeodomain-like"/>
    <property type="match status" value="2"/>
</dbReference>
<dbReference type="PANTHER" id="PTHR30055:SF234">
    <property type="entry name" value="HTH-TYPE TRANSCRIPTIONAL REGULATOR BETI"/>
    <property type="match status" value="1"/>
</dbReference>
<name>A0ABQ0H8F0_9ACTN</name>
<dbReference type="PROSITE" id="PS50977">
    <property type="entry name" value="HTH_TETR_2"/>
    <property type="match status" value="2"/>
</dbReference>
<dbReference type="InterPro" id="IPR009057">
    <property type="entry name" value="Homeodomain-like_sf"/>
</dbReference>
<dbReference type="PANTHER" id="PTHR30055">
    <property type="entry name" value="HTH-TYPE TRANSCRIPTIONAL REGULATOR RUTR"/>
    <property type="match status" value="1"/>
</dbReference>
<dbReference type="InterPro" id="IPR023772">
    <property type="entry name" value="DNA-bd_HTH_TetR-type_CS"/>
</dbReference>
<keyword evidence="1" id="KW-0805">Transcription regulation</keyword>
<reference evidence="6 7" key="1">
    <citation type="submission" date="2012-02" db="EMBL/GenBank/DDBJ databases">
        <title>Whole genome shotgun sequence of Gordonia terrae NBRC 100016.</title>
        <authorList>
            <person name="Takarada H."/>
            <person name="Hosoyama A."/>
            <person name="Tsuchikane K."/>
            <person name="Katsumata H."/>
            <person name="Yamazaki S."/>
            <person name="Fujita N."/>
        </authorList>
    </citation>
    <scope>NUCLEOTIDE SEQUENCE [LARGE SCALE GENOMIC DNA]</scope>
    <source>
        <strain evidence="6 7">NBRC 100016</strain>
    </source>
</reference>
<protein>
    <submittedName>
        <fullName evidence="6">TetR family transcriptional regulator</fullName>
    </submittedName>
</protein>
<sequence length="407" mass="43598">MVKRSGVLSNVRYGLFTMPDRKPTSRTRGADRKRQLVDSAAALFLQRGYAQVSLADIARSAGVTAPSVYRHFDDKQSLLAAAVLAGVDDLESCTDRALADGIDANSLISTVCDLAVQRPQAASLWRWTSNYLTTEQNKLVAVRTREVIGHWASALAARRTDLSEREAVQLAWAVLSVSGSLTVHHTRMSGARARDEIEKLIRRILALSPAAAPPFATSPTVSSVPGSRRDEILDAAAELFADRGYTDVGVDEIGGAVGIAGPSVYKHFPSKLAILVAIGQRSGARLEAGVMAVYGATSDPAKLLAGLVDSYVETITSTPDLSVSFNNSPALAGQASATDLVDVQRRYVARWVDLLMQVDPEIKRDQGAIAVHAALSIVNDAVRMRRGSESPQFAARMAYLMKGVLAL</sequence>
<accession>A0ABQ0H8F0</accession>
<dbReference type="PROSITE" id="PS01081">
    <property type="entry name" value="HTH_TETR_1"/>
    <property type="match status" value="1"/>
</dbReference>
<feature type="domain" description="HTH tetR-type" evidence="5">
    <location>
        <begin position="30"/>
        <end position="90"/>
    </location>
</feature>
<dbReference type="Pfam" id="PF00440">
    <property type="entry name" value="TetR_N"/>
    <property type="match status" value="2"/>
</dbReference>
<feature type="DNA-binding region" description="H-T-H motif" evidence="4">
    <location>
        <begin position="249"/>
        <end position="268"/>
    </location>
</feature>
<evidence type="ECO:0000256" key="4">
    <source>
        <dbReference type="PROSITE-ProRule" id="PRU00335"/>
    </source>
</evidence>
<dbReference type="Proteomes" id="UP000004881">
    <property type="component" value="Unassembled WGS sequence"/>
</dbReference>
<dbReference type="InterPro" id="IPR050109">
    <property type="entry name" value="HTH-type_TetR-like_transc_reg"/>
</dbReference>
<feature type="domain" description="HTH tetR-type" evidence="5">
    <location>
        <begin position="226"/>
        <end position="286"/>
    </location>
</feature>
<evidence type="ECO:0000313" key="6">
    <source>
        <dbReference type="EMBL" id="GAB42143.1"/>
    </source>
</evidence>
<evidence type="ECO:0000256" key="1">
    <source>
        <dbReference type="ARBA" id="ARBA00023015"/>
    </source>
</evidence>
<dbReference type="InterPro" id="IPR001647">
    <property type="entry name" value="HTH_TetR"/>
</dbReference>
<evidence type="ECO:0000256" key="2">
    <source>
        <dbReference type="ARBA" id="ARBA00023125"/>
    </source>
</evidence>
<comment type="caution">
    <text evidence="6">The sequence shown here is derived from an EMBL/GenBank/DDBJ whole genome shotgun (WGS) entry which is preliminary data.</text>
</comment>
<dbReference type="PRINTS" id="PR00455">
    <property type="entry name" value="HTHTETR"/>
</dbReference>
<gene>
    <name evidence="6" type="ORF">GOTRE_009_00250</name>
</gene>
<keyword evidence="7" id="KW-1185">Reference proteome</keyword>
<organism evidence="6 7">
    <name type="scientific">Gordonia terrae NBRC 100016</name>
    <dbReference type="NCBI Taxonomy" id="1089454"/>
    <lineage>
        <taxon>Bacteria</taxon>
        <taxon>Bacillati</taxon>
        <taxon>Actinomycetota</taxon>
        <taxon>Actinomycetes</taxon>
        <taxon>Mycobacteriales</taxon>
        <taxon>Gordoniaceae</taxon>
        <taxon>Gordonia</taxon>
    </lineage>
</organism>
<evidence type="ECO:0000313" key="7">
    <source>
        <dbReference type="Proteomes" id="UP000004881"/>
    </source>
</evidence>
<proteinExistence type="predicted"/>